<gene>
    <name evidence="2" type="ORF">FKR84_10450</name>
</gene>
<dbReference type="GO" id="GO:0008235">
    <property type="term" value="F:metalloexopeptidase activity"/>
    <property type="evidence" value="ECO:0007669"/>
    <property type="project" value="InterPro"/>
</dbReference>
<dbReference type="InterPro" id="IPR007484">
    <property type="entry name" value="Peptidase_M28"/>
</dbReference>
<dbReference type="InterPro" id="IPR045175">
    <property type="entry name" value="M28_fam"/>
</dbReference>
<comment type="caution">
    <text evidence="2">The sequence shown here is derived from an EMBL/GenBank/DDBJ whole genome shotgun (WGS) entry which is preliminary data.</text>
</comment>
<dbReference type="AlphaFoldDB" id="A0A507ZK40"/>
<proteinExistence type="predicted"/>
<dbReference type="PANTHER" id="PTHR12147">
    <property type="entry name" value="METALLOPEPTIDASE M28 FAMILY MEMBER"/>
    <property type="match status" value="1"/>
</dbReference>
<dbReference type="PANTHER" id="PTHR12147:SF26">
    <property type="entry name" value="PEPTIDASE M28 DOMAIN-CONTAINING PROTEIN"/>
    <property type="match status" value="1"/>
</dbReference>
<dbReference type="GO" id="GO:0006508">
    <property type="term" value="P:proteolysis"/>
    <property type="evidence" value="ECO:0007669"/>
    <property type="project" value="InterPro"/>
</dbReference>
<feature type="domain" description="Peptidase M28" evidence="1">
    <location>
        <begin position="108"/>
        <end position="313"/>
    </location>
</feature>
<name>A0A507ZK40_9FLAO</name>
<dbReference type="Pfam" id="PF04389">
    <property type="entry name" value="Peptidase_M28"/>
    <property type="match status" value="1"/>
</dbReference>
<evidence type="ECO:0000259" key="1">
    <source>
        <dbReference type="Pfam" id="PF04389"/>
    </source>
</evidence>
<keyword evidence="3" id="KW-1185">Reference proteome</keyword>
<dbReference type="OrthoDB" id="9789219at2"/>
<dbReference type="EMBL" id="VIAR01000011">
    <property type="protein sequence ID" value="TQD36228.1"/>
    <property type="molecule type" value="Genomic_DNA"/>
</dbReference>
<dbReference type="SUPFAM" id="SSF53187">
    <property type="entry name" value="Zn-dependent exopeptidases"/>
    <property type="match status" value="1"/>
</dbReference>
<sequence>MPEKVGISIITINLTKFLSVKKLFLSNVRQGLKYFYAVKKFRVGNKIKANKDSLYRDVEFLTSIYPFRNYKNPESLKKAANFIENEFKKTGLHTARQEWLVGKETYENIIAKYQPEKTKRFIIGAHYDVYKNQPGADDNASSVAGLLEIARMLTKKGVALDYGIDFVSFCLEEPPFFKKKEMGSYIHAKSIRDQNIEYIGMVALEMIGYYHEEPEHTAENKSNKNFLIVSGIKRFDGFNKNISKLLKAYGAIDSRRLSYADNYRNNGPSDYRNYWKYGIPAVMVIGTGGHGNPHYHKATDTIETLDFEIMSRAVNSLVYALINF</sequence>
<dbReference type="Proteomes" id="UP000317169">
    <property type="component" value="Unassembled WGS sequence"/>
</dbReference>
<evidence type="ECO:0000313" key="2">
    <source>
        <dbReference type="EMBL" id="TQD36228.1"/>
    </source>
</evidence>
<accession>A0A507ZK40</accession>
<organism evidence="2 3">
    <name type="scientific">Haloflavibacter putidus</name>
    <dbReference type="NCBI Taxonomy" id="2576776"/>
    <lineage>
        <taxon>Bacteria</taxon>
        <taxon>Pseudomonadati</taxon>
        <taxon>Bacteroidota</taxon>
        <taxon>Flavobacteriia</taxon>
        <taxon>Flavobacteriales</taxon>
        <taxon>Flavobacteriaceae</taxon>
        <taxon>Haloflavibacter</taxon>
    </lineage>
</organism>
<protein>
    <submittedName>
        <fullName evidence="2">M28 family peptidase</fullName>
    </submittedName>
</protein>
<evidence type="ECO:0000313" key="3">
    <source>
        <dbReference type="Proteomes" id="UP000317169"/>
    </source>
</evidence>
<dbReference type="Gene3D" id="3.40.630.10">
    <property type="entry name" value="Zn peptidases"/>
    <property type="match status" value="1"/>
</dbReference>
<reference evidence="2 3" key="1">
    <citation type="submission" date="2019-06" db="EMBL/GenBank/DDBJ databases">
        <title>Flavibacter putida gen. nov., sp. nov., a novel marine bacterium of the family Flavobacteriaceae isolated from coastal seawater.</title>
        <authorList>
            <person name="Feng X."/>
        </authorList>
    </citation>
    <scope>NUCLEOTIDE SEQUENCE [LARGE SCALE GENOMIC DNA]</scope>
    <source>
        <strain evidence="2 3">PLHSN227</strain>
    </source>
</reference>